<dbReference type="InterPro" id="IPR029063">
    <property type="entry name" value="SAM-dependent_MTases_sf"/>
</dbReference>
<dbReference type="InterPro" id="IPR013216">
    <property type="entry name" value="Methyltransf_11"/>
</dbReference>
<keyword evidence="3" id="KW-1185">Reference proteome</keyword>
<organism evidence="2 3">
    <name type="scientific">Acetivibrio mesophilus</name>
    <dbReference type="NCBI Taxonomy" id="2487273"/>
    <lineage>
        <taxon>Bacteria</taxon>
        <taxon>Bacillati</taxon>
        <taxon>Bacillota</taxon>
        <taxon>Clostridia</taxon>
        <taxon>Eubacteriales</taxon>
        <taxon>Oscillospiraceae</taxon>
        <taxon>Acetivibrio</taxon>
    </lineage>
</organism>
<accession>A0A4Q0I3M0</accession>
<keyword evidence="2" id="KW-0808">Transferase</keyword>
<dbReference type="Proteomes" id="UP000289166">
    <property type="component" value="Unassembled WGS sequence"/>
</dbReference>
<sequence>MRDNLQENTWSGQFGKDYTDRCTFGPEELNGFYISEYGISRLDMNNSFLSGLGVENKRVLEVGCNVGNQLRMLQNMGFSNLYGIELQQYAVEKAKSLTKGINIIQGVGDDIPFKDGYFDMVFTSGVLIHISPDNINRVLDEIYRCTNEYIWGLEYFADDYTEVKYRGNNDLLWKTNFSKLYLDRYPGLELVKEEKFKYLNNDNVDIMFLLRKKK</sequence>
<evidence type="ECO:0000313" key="3">
    <source>
        <dbReference type="Proteomes" id="UP000289166"/>
    </source>
</evidence>
<dbReference type="AlphaFoldDB" id="A0A4Q0I3M0"/>
<dbReference type="SUPFAM" id="SSF53335">
    <property type="entry name" value="S-adenosyl-L-methionine-dependent methyltransferases"/>
    <property type="match status" value="1"/>
</dbReference>
<dbReference type="InterPro" id="IPR020027">
    <property type="entry name" value="Pseudamin_synth-assoc_MeTrfase"/>
</dbReference>
<dbReference type="Gene3D" id="3.40.50.150">
    <property type="entry name" value="Vaccinia Virus protein VP39"/>
    <property type="match status" value="1"/>
</dbReference>
<dbReference type="Pfam" id="PF08241">
    <property type="entry name" value="Methyltransf_11"/>
    <property type="match status" value="1"/>
</dbReference>
<gene>
    <name evidence="2" type="ORF">EFD62_10210</name>
</gene>
<dbReference type="GO" id="GO:0032259">
    <property type="term" value="P:methylation"/>
    <property type="evidence" value="ECO:0007669"/>
    <property type="project" value="UniProtKB-KW"/>
</dbReference>
<evidence type="ECO:0000313" key="2">
    <source>
        <dbReference type="EMBL" id="RXE58828.1"/>
    </source>
</evidence>
<dbReference type="NCBIfam" id="TIGR03587">
    <property type="entry name" value="Pse_Me-ase"/>
    <property type="match status" value="1"/>
</dbReference>
<dbReference type="EMBL" id="RLII01000012">
    <property type="protein sequence ID" value="RXE58828.1"/>
    <property type="molecule type" value="Genomic_DNA"/>
</dbReference>
<proteinExistence type="predicted"/>
<dbReference type="OrthoDB" id="9808140at2"/>
<evidence type="ECO:0000259" key="1">
    <source>
        <dbReference type="Pfam" id="PF08241"/>
    </source>
</evidence>
<protein>
    <submittedName>
        <fullName evidence="2">Methyltransferase domain-containing protein</fullName>
    </submittedName>
</protein>
<dbReference type="CDD" id="cd02440">
    <property type="entry name" value="AdoMet_MTases"/>
    <property type="match status" value="1"/>
</dbReference>
<name>A0A4Q0I3M0_9FIRM</name>
<dbReference type="RefSeq" id="WP_128706066.1">
    <property type="nucleotide sequence ID" value="NZ_RLII01000012.1"/>
</dbReference>
<keyword evidence="2" id="KW-0489">Methyltransferase</keyword>
<comment type="caution">
    <text evidence="2">The sequence shown here is derived from an EMBL/GenBank/DDBJ whole genome shotgun (WGS) entry which is preliminary data.</text>
</comment>
<feature type="domain" description="Methyltransferase type 11" evidence="1">
    <location>
        <begin position="60"/>
        <end position="146"/>
    </location>
</feature>
<reference evidence="3" key="1">
    <citation type="submission" date="2018-11" db="EMBL/GenBank/DDBJ databases">
        <title>Genome sequencing of a novel mesophilic and cellulolytic organism within the genus Hungateiclostridium.</title>
        <authorList>
            <person name="Rettenmaier R."/>
            <person name="Liebl W."/>
            <person name="Zverlov V."/>
        </authorList>
    </citation>
    <scope>NUCLEOTIDE SEQUENCE [LARGE SCALE GENOMIC DNA]</scope>
    <source>
        <strain evidence="3">N2K1</strain>
    </source>
</reference>
<dbReference type="GO" id="GO:0008757">
    <property type="term" value="F:S-adenosylmethionine-dependent methyltransferase activity"/>
    <property type="evidence" value="ECO:0007669"/>
    <property type="project" value="InterPro"/>
</dbReference>